<dbReference type="AlphaFoldDB" id="A0AAN6N638"/>
<feature type="non-terminal residue" evidence="6">
    <location>
        <position position="1185"/>
    </location>
</feature>
<evidence type="ECO:0000259" key="5">
    <source>
        <dbReference type="PROSITE" id="PS51194"/>
    </source>
</evidence>
<evidence type="ECO:0000256" key="1">
    <source>
        <dbReference type="ARBA" id="ARBA00022741"/>
    </source>
</evidence>
<proteinExistence type="predicted"/>
<dbReference type="GO" id="GO:0006281">
    <property type="term" value="P:DNA repair"/>
    <property type="evidence" value="ECO:0007669"/>
    <property type="project" value="TreeGrafter"/>
</dbReference>
<dbReference type="SMART" id="SM00487">
    <property type="entry name" value="DEXDc"/>
    <property type="match status" value="1"/>
</dbReference>
<dbReference type="Pfam" id="PF00176">
    <property type="entry name" value="SNF2-rel_dom"/>
    <property type="match status" value="1"/>
</dbReference>
<dbReference type="InterPro" id="IPR001650">
    <property type="entry name" value="Helicase_C-like"/>
</dbReference>
<dbReference type="InterPro" id="IPR049730">
    <property type="entry name" value="SNF2/RAD54-like_C"/>
</dbReference>
<feature type="compositionally biased region" description="Basic and acidic residues" evidence="4">
    <location>
        <begin position="1102"/>
        <end position="1117"/>
    </location>
</feature>
<dbReference type="InterPro" id="IPR050628">
    <property type="entry name" value="SNF2_RAD54_helicase_TF"/>
</dbReference>
<feature type="region of interest" description="Disordered" evidence="4">
    <location>
        <begin position="1102"/>
        <end position="1185"/>
    </location>
</feature>
<evidence type="ECO:0000256" key="3">
    <source>
        <dbReference type="ARBA" id="ARBA00022840"/>
    </source>
</evidence>
<protein>
    <submittedName>
        <fullName evidence="6">DNA repair protein rad8</fullName>
    </submittedName>
</protein>
<feature type="region of interest" description="Disordered" evidence="4">
    <location>
        <begin position="843"/>
        <end position="867"/>
    </location>
</feature>
<dbReference type="Proteomes" id="UP001303473">
    <property type="component" value="Unassembled WGS sequence"/>
</dbReference>
<feature type="compositionally biased region" description="Polar residues" evidence="4">
    <location>
        <begin position="163"/>
        <end position="173"/>
    </location>
</feature>
<dbReference type="GO" id="GO:0008094">
    <property type="term" value="F:ATP-dependent activity, acting on DNA"/>
    <property type="evidence" value="ECO:0007669"/>
    <property type="project" value="TreeGrafter"/>
</dbReference>
<evidence type="ECO:0000256" key="4">
    <source>
        <dbReference type="SAM" id="MobiDB-lite"/>
    </source>
</evidence>
<dbReference type="PANTHER" id="PTHR45626">
    <property type="entry name" value="TRANSCRIPTION TERMINATION FACTOR 2-RELATED"/>
    <property type="match status" value="1"/>
</dbReference>
<evidence type="ECO:0000313" key="6">
    <source>
        <dbReference type="EMBL" id="KAK3938067.1"/>
    </source>
</evidence>
<evidence type="ECO:0000256" key="2">
    <source>
        <dbReference type="ARBA" id="ARBA00022801"/>
    </source>
</evidence>
<dbReference type="CDD" id="cd18793">
    <property type="entry name" value="SF2_C_SNF"/>
    <property type="match status" value="1"/>
</dbReference>
<feature type="domain" description="Helicase C-terminal" evidence="5">
    <location>
        <begin position="934"/>
        <end position="1087"/>
    </location>
</feature>
<feature type="region of interest" description="Disordered" evidence="4">
    <location>
        <begin position="45"/>
        <end position="69"/>
    </location>
</feature>
<dbReference type="SUPFAM" id="SSF52540">
    <property type="entry name" value="P-loop containing nucleoside triphosphate hydrolases"/>
    <property type="match status" value="2"/>
</dbReference>
<keyword evidence="7" id="KW-1185">Reference proteome</keyword>
<dbReference type="EMBL" id="MU853838">
    <property type="protein sequence ID" value="KAK3938067.1"/>
    <property type="molecule type" value="Genomic_DNA"/>
</dbReference>
<evidence type="ECO:0000313" key="7">
    <source>
        <dbReference type="Proteomes" id="UP001303473"/>
    </source>
</evidence>
<dbReference type="Gene3D" id="3.40.50.300">
    <property type="entry name" value="P-loop containing nucleotide triphosphate hydrolases"/>
    <property type="match status" value="1"/>
</dbReference>
<feature type="compositionally biased region" description="Basic and acidic residues" evidence="4">
    <location>
        <begin position="48"/>
        <end position="57"/>
    </location>
</feature>
<comment type="caution">
    <text evidence="6">The sequence shown here is derived from an EMBL/GenBank/DDBJ whole genome shotgun (WGS) entry which is preliminary data.</text>
</comment>
<dbReference type="Pfam" id="PF00271">
    <property type="entry name" value="Helicase_C"/>
    <property type="match status" value="1"/>
</dbReference>
<reference evidence="7" key="1">
    <citation type="journal article" date="2023" name="Mol. Phylogenet. Evol.">
        <title>Genome-scale phylogeny and comparative genomics of the fungal order Sordariales.</title>
        <authorList>
            <person name="Hensen N."/>
            <person name="Bonometti L."/>
            <person name="Westerberg I."/>
            <person name="Brannstrom I.O."/>
            <person name="Guillou S."/>
            <person name="Cros-Aarteil S."/>
            <person name="Calhoun S."/>
            <person name="Haridas S."/>
            <person name="Kuo A."/>
            <person name="Mondo S."/>
            <person name="Pangilinan J."/>
            <person name="Riley R."/>
            <person name="LaButti K."/>
            <person name="Andreopoulos B."/>
            <person name="Lipzen A."/>
            <person name="Chen C."/>
            <person name="Yan M."/>
            <person name="Daum C."/>
            <person name="Ng V."/>
            <person name="Clum A."/>
            <person name="Steindorff A."/>
            <person name="Ohm R.A."/>
            <person name="Martin F."/>
            <person name="Silar P."/>
            <person name="Natvig D.O."/>
            <person name="Lalanne C."/>
            <person name="Gautier V."/>
            <person name="Ament-Velasquez S.L."/>
            <person name="Kruys A."/>
            <person name="Hutchinson M.I."/>
            <person name="Powell A.J."/>
            <person name="Barry K."/>
            <person name="Miller A.N."/>
            <person name="Grigoriev I.V."/>
            <person name="Debuchy R."/>
            <person name="Gladieux P."/>
            <person name="Hiltunen Thoren M."/>
            <person name="Johannesson H."/>
        </authorList>
    </citation>
    <scope>NUCLEOTIDE SEQUENCE [LARGE SCALE GENOMIC DNA]</scope>
    <source>
        <strain evidence="7">CBS 340.73</strain>
    </source>
</reference>
<sequence length="1185" mass="132123">MGSVDPQKFIAAGCLILDEAESNIPHELWSLPGLKQWRSFDTSVADSRTPHGGEGAHRSARFGNDGDGKPLSVLPPEVEELLLSSKPLSQFAGLLMKGWMRMSFSVSLDAPTQGIVRVYLLPDDVDNLLVPRFDPRLRKARRSLLSLLDFSRSAWCGEAATGRQPSPSTQTRLATRDAGDASNTPHDQGQTLLQMFNSIPSPDPRPDVVDDFYAEEAMYKLINSDIPGLTTSLYPYQRRSAALMLQREAQPRPIPDPRLTKVVDQLGRPWYYDEVAAIGLREPIFYDGPCGGVLAEEMGSGKTLICLALILATRQLPAKTPDIYRVDRPVVRPRIGSLADMAAACITQNSVPWKPFFEEAEADGVEYTHCLRAIRRNPGYYLIPRPPPDRRLTRSQRPHDVDELPRATVYLSHASIVIVPPNLLQQWKQEIAKHTSNLKVFVLAKAQQPLPSTETLLDYDVLLFSSTRFEKLVLDSTADSPLSQIHFKRCIVDEGHKLGNSTSGTKSNLHLAIDALQITARWIVTGTPSKGLFGVDDSASPASTPNGDGVVVQAHDGGNSSRRLAESSREFEKDDLRRIWSIASLYLKMRPWANTAAEAGDRPAEWSVYVMQDSRRAGGTTRGRDCLKSTLESLIIRHRLSEIGTLLPAVNEKFVYLDGSYQDTLVLNLFSMMIIFNAVQSQRTDQDYFFHPRQRKALIELVSNLRQASFFGGSFFSPADILKAVDTAEQFLKEGKVPIGPEDEALLRQAISFGRVAASNHLKECANLFREIPVYVENFPFGAGRAWSLDNRDGDPVCMDSVMILALQKFLRPVYNSPYSLQLLVGNGRLAEQGTMERRKGIEAQDLGHNNNHNSGGDAATQERAAAPRKTLAGNTQLGQDNSSPQKRLRSIATLGTMARMEEIPSDAQGLETIAAPLAKTQLVSTASAKLSYLIDQVVQHQRDEQIIIFYENDNVAYYLAGMLEILQIHHLIYAKALTADRRAQYVATFNLNPKFRVLLMDMTQAAFGLDMRSASRIYFINPVLNPQVEAQAIGRARRISQKRSVTVETLVLRGSLEEVIVRRRGEMTQAEQRKCARSILDDKPIYEWILNARILPLPLPDRRREEGLPDDDRREGGLPQDSRGQEEMARLQHPQYIFGRGALGRELEAHDHDPDRDLVEADHVSPTDNNNNNNVGRGRTGLKK</sequence>
<dbReference type="InterPro" id="IPR000330">
    <property type="entry name" value="SNF2_N"/>
</dbReference>
<accession>A0AAN6N638</accession>
<dbReference type="GO" id="GO:0016787">
    <property type="term" value="F:hydrolase activity"/>
    <property type="evidence" value="ECO:0007669"/>
    <property type="project" value="UniProtKB-KW"/>
</dbReference>
<dbReference type="InterPro" id="IPR038718">
    <property type="entry name" value="SNF2-like_sf"/>
</dbReference>
<dbReference type="Gene3D" id="3.40.50.10810">
    <property type="entry name" value="Tandem AAA-ATPase domain"/>
    <property type="match status" value="1"/>
</dbReference>
<dbReference type="GO" id="GO:0005634">
    <property type="term" value="C:nucleus"/>
    <property type="evidence" value="ECO:0007669"/>
    <property type="project" value="TreeGrafter"/>
</dbReference>
<keyword evidence="1" id="KW-0547">Nucleotide-binding</keyword>
<feature type="compositionally biased region" description="Basic and acidic residues" evidence="4">
    <location>
        <begin position="1144"/>
        <end position="1166"/>
    </location>
</feature>
<dbReference type="PANTHER" id="PTHR45626:SF51">
    <property type="entry name" value="SNF2-RELATED DOMAIN-CONTAINING PROTEIN"/>
    <property type="match status" value="1"/>
</dbReference>
<organism evidence="6 7">
    <name type="scientific">Diplogelasinospora grovesii</name>
    <dbReference type="NCBI Taxonomy" id="303347"/>
    <lineage>
        <taxon>Eukaryota</taxon>
        <taxon>Fungi</taxon>
        <taxon>Dikarya</taxon>
        <taxon>Ascomycota</taxon>
        <taxon>Pezizomycotina</taxon>
        <taxon>Sordariomycetes</taxon>
        <taxon>Sordariomycetidae</taxon>
        <taxon>Sordariales</taxon>
        <taxon>Diplogelasinosporaceae</taxon>
        <taxon>Diplogelasinospora</taxon>
    </lineage>
</organism>
<name>A0AAN6N638_9PEZI</name>
<feature type="region of interest" description="Disordered" evidence="4">
    <location>
        <begin position="158"/>
        <end position="188"/>
    </location>
</feature>
<dbReference type="PROSITE" id="PS51194">
    <property type="entry name" value="HELICASE_CTER"/>
    <property type="match status" value="1"/>
</dbReference>
<gene>
    <name evidence="6" type="ORF">QBC46DRAFT_441701</name>
</gene>
<dbReference type="InterPro" id="IPR027417">
    <property type="entry name" value="P-loop_NTPase"/>
</dbReference>
<dbReference type="GO" id="GO:0005524">
    <property type="term" value="F:ATP binding"/>
    <property type="evidence" value="ECO:0007669"/>
    <property type="project" value="UniProtKB-KW"/>
</dbReference>
<keyword evidence="2" id="KW-0378">Hydrolase</keyword>
<dbReference type="InterPro" id="IPR014001">
    <property type="entry name" value="Helicase_ATP-bd"/>
</dbReference>
<keyword evidence="3" id="KW-0067">ATP-binding</keyword>